<dbReference type="Gene3D" id="3.40.50.410">
    <property type="entry name" value="von Willebrand factor, type A domain"/>
    <property type="match status" value="1"/>
</dbReference>
<name>A0A066TW60_9PSEU</name>
<accession>A0A066TW60</accession>
<dbReference type="OrthoDB" id="9806395at2"/>
<dbReference type="EMBL" id="JMQI01000083">
    <property type="protein sequence ID" value="KDN16198.1"/>
    <property type="molecule type" value="Genomic_DNA"/>
</dbReference>
<comment type="caution">
    <text evidence="1">The sequence shown here is derived from an EMBL/GenBank/DDBJ whole genome shotgun (WGS) entry which is preliminary data.</text>
</comment>
<dbReference type="AlphaFoldDB" id="A0A066TW60"/>
<dbReference type="STRING" id="287986.DV20_42315"/>
<dbReference type="SUPFAM" id="SSF53300">
    <property type="entry name" value="vWA-like"/>
    <property type="match status" value="1"/>
</dbReference>
<evidence type="ECO:0008006" key="3">
    <source>
        <dbReference type="Google" id="ProtNLM"/>
    </source>
</evidence>
<keyword evidence="2" id="KW-1185">Reference proteome</keyword>
<protein>
    <recommendedName>
        <fullName evidence="3">VWFA domain-containing protein</fullName>
    </recommendedName>
</protein>
<dbReference type="Proteomes" id="UP000027345">
    <property type="component" value="Unassembled WGS sequence"/>
</dbReference>
<evidence type="ECO:0000313" key="2">
    <source>
        <dbReference type="Proteomes" id="UP000027345"/>
    </source>
</evidence>
<sequence>MGSDVLPCYVACDVSLSMTDHMDELNTGLREFRGAVHADPSVAGRVFCSVVGFGEHPQVIQSLLPMDDLAELPEPGPCAGTNFGPLFTFLRSAIDRDVSALKRHRLVVHRPLVFFLSDGQPTDPVTWPSAFASLANPAWPFCPRVVTFGLGDADQEALGRIGTFRTYLGRDGVRMGTALIASVMHVLSTSRPPADRTLSARGLAKGLPWKRTEGEAGGPR</sequence>
<gene>
    <name evidence="1" type="ORF">DV20_42315</name>
</gene>
<evidence type="ECO:0000313" key="1">
    <source>
        <dbReference type="EMBL" id="KDN16198.1"/>
    </source>
</evidence>
<dbReference type="eggNOG" id="COG4245">
    <property type="taxonomic scope" value="Bacteria"/>
</dbReference>
<reference evidence="1 2" key="1">
    <citation type="submission" date="2014-05" db="EMBL/GenBank/DDBJ databases">
        <title>Draft genome sequence of Amycolatopsis rifamycinica DSM 46095.</title>
        <authorList>
            <person name="Lal R."/>
            <person name="Saxena A."/>
            <person name="Kumari R."/>
            <person name="Mukherjee U."/>
            <person name="Singh P."/>
            <person name="Sangwan N."/>
            <person name="Mahato N.K."/>
        </authorList>
    </citation>
    <scope>NUCLEOTIDE SEQUENCE [LARGE SCALE GENOMIC DNA]</scope>
    <source>
        <strain evidence="1 2">DSM 46095</strain>
    </source>
</reference>
<organism evidence="1 2">
    <name type="scientific">Amycolatopsis rifamycinica</name>
    <dbReference type="NCBI Taxonomy" id="287986"/>
    <lineage>
        <taxon>Bacteria</taxon>
        <taxon>Bacillati</taxon>
        <taxon>Actinomycetota</taxon>
        <taxon>Actinomycetes</taxon>
        <taxon>Pseudonocardiales</taxon>
        <taxon>Pseudonocardiaceae</taxon>
        <taxon>Amycolatopsis</taxon>
    </lineage>
</organism>
<dbReference type="RefSeq" id="WP_043789301.1">
    <property type="nucleotide sequence ID" value="NZ_JMQI01000083.1"/>
</dbReference>
<proteinExistence type="predicted"/>
<dbReference type="InterPro" id="IPR036465">
    <property type="entry name" value="vWFA_dom_sf"/>
</dbReference>